<evidence type="ECO:0000313" key="1">
    <source>
        <dbReference type="EMBL" id="KAI3371804.1"/>
    </source>
</evidence>
<organism evidence="1 2">
    <name type="scientific">Scortum barcoo</name>
    <name type="common">barcoo grunter</name>
    <dbReference type="NCBI Taxonomy" id="214431"/>
    <lineage>
        <taxon>Eukaryota</taxon>
        <taxon>Metazoa</taxon>
        <taxon>Chordata</taxon>
        <taxon>Craniata</taxon>
        <taxon>Vertebrata</taxon>
        <taxon>Euteleostomi</taxon>
        <taxon>Actinopterygii</taxon>
        <taxon>Neopterygii</taxon>
        <taxon>Teleostei</taxon>
        <taxon>Neoteleostei</taxon>
        <taxon>Acanthomorphata</taxon>
        <taxon>Eupercaria</taxon>
        <taxon>Centrarchiformes</taxon>
        <taxon>Terapontoidei</taxon>
        <taxon>Terapontidae</taxon>
        <taxon>Scortum</taxon>
    </lineage>
</organism>
<comment type="caution">
    <text evidence="1">The sequence shown here is derived from an EMBL/GenBank/DDBJ whole genome shotgun (WGS) entry which is preliminary data.</text>
</comment>
<keyword evidence="2" id="KW-1185">Reference proteome</keyword>
<feature type="non-terminal residue" evidence="1">
    <location>
        <position position="1"/>
    </location>
</feature>
<reference evidence="1" key="1">
    <citation type="submission" date="2022-04" db="EMBL/GenBank/DDBJ databases">
        <title>Jade perch genome.</title>
        <authorList>
            <person name="Chao B."/>
        </authorList>
    </citation>
    <scope>NUCLEOTIDE SEQUENCE</scope>
    <source>
        <strain evidence="1">CB-2022</strain>
    </source>
</reference>
<name>A0ACB8WVK8_9TELE</name>
<dbReference type="EMBL" id="CM041536">
    <property type="protein sequence ID" value="KAI3371804.1"/>
    <property type="molecule type" value="Genomic_DNA"/>
</dbReference>
<sequence>RGERPCLRRGEKEEEEGEGERKLSLVRGGSTCAVMDKYRPKRPTTLALFPQLPQAGSQTCEGISYAQPSSDHPTDVRIGFRTGRGLGLDLPKSITSSFVLEVLSCRWLVWHHAAKSPTSLRYSSSLSLPDAPNDGCVISVFLNMTQLTQLRVVEEV</sequence>
<protein>
    <submittedName>
        <fullName evidence="1">Uncharacterized protein</fullName>
    </submittedName>
</protein>
<accession>A0ACB8WVK8</accession>
<proteinExistence type="predicted"/>
<gene>
    <name evidence="1" type="ORF">L3Q82_024366</name>
</gene>
<evidence type="ECO:0000313" key="2">
    <source>
        <dbReference type="Proteomes" id="UP000831701"/>
    </source>
</evidence>
<dbReference type="Proteomes" id="UP000831701">
    <property type="component" value="Chromosome 6"/>
</dbReference>